<evidence type="ECO:0000259" key="1">
    <source>
        <dbReference type="Pfam" id="PF01609"/>
    </source>
</evidence>
<organism evidence="2 3">
    <name type="scientific">Treponema phagedenis</name>
    <dbReference type="NCBI Taxonomy" id="162"/>
    <lineage>
        <taxon>Bacteria</taxon>
        <taxon>Pseudomonadati</taxon>
        <taxon>Spirochaetota</taxon>
        <taxon>Spirochaetia</taxon>
        <taxon>Spirochaetales</taxon>
        <taxon>Treponemataceae</taxon>
        <taxon>Treponema</taxon>
    </lineage>
</organism>
<dbReference type="OrthoDB" id="363352at2"/>
<gene>
    <name evidence="2" type="ORF">TPHV1_250011</name>
</gene>
<sequence length="215" mass="25021">MFAQKMNSFLGNILHLKTASRHMTPSAVLWPIGTQMNIAKMIKKECKADYVLAVKENQKTLYDDISDYFRIDEIRENLTACENYRSTSEKAHGQFETRNFYITDDIAWLSNKSKWEGIKSIGMVETVITKGEKTTIERRYYISSLAAHIDLFMKAVRRHWAIESMHWHLDVTFKEDANTTIDKNAAMNQNIIRKWALAILKRVEHIHGKKYSGES</sequence>
<dbReference type="GO" id="GO:0003677">
    <property type="term" value="F:DNA binding"/>
    <property type="evidence" value="ECO:0007669"/>
    <property type="project" value="InterPro"/>
</dbReference>
<dbReference type="PANTHER" id="PTHR30298:SF0">
    <property type="entry name" value="PROTEIN YBFL-RELATED"/>
    <property type="match status" value="1"/>
</dbReference>
<reference evidence="3" key="1">
    <citation type="submission" date="2015-01" db="EMBL/GenBank/DDBJ databases">
        <authorList>
            <person name="Manzoor Shahid"/>
            <person name="Zubair Saima"/>
        </authorList>
    </citation>
    <scope>NUCLEOTIDE SEQUENCE [LARGE SCALE GENOMIC DNA]</scope>
    <source>
        <strain evidence="3">V1</strain>
    </source>
</reference>
<dbReference type="InterPro" id="IPR051698">
    <property type="entry name" value="Transposase_11-like"/>
</dbReference>
<dbReference type="GO" id="GO:0006313">
    <property type="term" value="P:DNA transposition"/>
    <property type="evidence" value="ECO:0007669"/>
    <property type="project" value="InterPro"/>
</dbReference>
<name>A0A0B7GWT0_TREPH</name>
<accession>A0A0B7GWT0</accession>
<dbReference type="AlphaFoldDB" id="A0A0B7GWT0"/>
<protein>
    <recommendedName>
        <fullName evidence="1">Transposase IS4-like domain-containing protein</fullName>
    </recommendedName>
</protein>
<dbReference type="InterPro" id="IPR002559">
    <property type="entry name" value="Transposase_11"/>
</dbReference>
<evidence type="ECO:0000313" key="3">
    <source>
        <dbReference type="Proteomes" id="UP000042527"/>
    </source>
</evidence>
<dbReference type="PANTHER" id="PTHR30298">
    <property type="entry name" value="H REPEAT-ASSOCIATED PREDICTED TRANSPOSASE"/>
    <property type="match status" value="1"/>
</dbReference>
<keyword evidence="3" id="KW-1185">Reference proteome</keyword>
<dbReference type="NCBIfam" id="NF033564">
    <property type="entry name" value="transpos_ISAs1"/>
    <property type="match status" value="1"/>
</dbReference>
<dbReference type="InterPro" id="IPR047647">
    <property type="entry name" value="ISAs1_transpos"/>
</dbReference>
<dbReference type="Proteomes" id="UP000042527">
    <property type="component" value="Unassembled WGS sequence"/>
</dbReference>
<proteinExistence type="predicted"/>
<dbReference type="Pfam" id="PF01609">
    <property type="entry name" value="DDE_Tnp_1"/>
    <property type="match status" value="1"/>
</dbReference>
<dbReference type="GO" id="GO:0004803">
    <property type="term" value="F:transposase activity"/>
    <property type="evidence" value="ECO:0007669"/>
    <property type="project" value="InterPro"/>
</dbReference>
<feature type="domain" description="Transposase IS4-like" evidence="1">
    <location>
        <begin position="38"/>
        <end position="197"/>
    </location>
</feature>
<evidence type="ECO:0000313" key="2">
    <source>
        <dbReference type="EMBL" id="CEM61992.1"/>
    </source>
</evidence>
<dbReference type="EMBL" id="CDNC01000018">
    <property type="protein sequence ID" value="CEM61992.1"/>
    <property type="molecule type" value="Genomic_DNA"/>
</dbReference>